<reference evidence="3 4" key="1">
    <citation type="journal article" date="2012" name="Eukaryot. Cell">
        <title>Draft genome sequence of Wickerhamomyces ciferrii NRRL Y-1031 F-60-10.</title>
        <authorList>
            <person name="Schneider J."/>
            <person name="Andrea H."/>
            <person name="Blom J."/>
            <person name="Jaenicke S."/>
            <person name="Ruckert C."/>
            <person name="Schorsch C."/>
            <person name="Szczepanowski R."/>
            <person name="Farwick M."/>
            <person name="Goesmann A."/>
            <person name="Puhler A."/>
            <person name="Schaffer S."/>
            <person name="Tauch A."/>
            <person name="Kohler T."/>
            <person name="Brinkrolf K."/>
        </authorList>
    </citation>
    <scope>NUCLEOTIDE SEQUENCE [LARGE SCALE GENOMIC DNA]</scope>
    <source>
        <strain evidence="4">ATCC 14091 / BCRC 22168 / CBS 111 / JCM 3599 / NBRC 0793 / NRRL Y-1031 F-60-10</strain>
    </source>
</reference>
<evidence type="ECO:0000256" key="1">
    <source>
        <dbReference type="ARBA" id="ARBA00022679"/>
    </source>
</evidence>
<feature type="domain" description="Fatty acid synthase beta subunit AflB /Fas1-like central" evidence="2">
    <location>
        <begin position="50"/>
        <end position="132"/>
    </location>
</feature>
<sequence length="144" mass="16651">MEDYIISKLNVDYEIIIKPWFPSIDIKVYDSHDLAYEQMSEVAVLYVRVLSSFNELNEPDAAVESVFTAYPDTKTQLINQQDVDYFLLLCQNPAQKPVPFVPVLDQKFEVFFKKDSLWQSEDLEAVVGEDVKTLGMKIVYNISK</sequence>
<dbReference type="HOGENOM" id="CLU_1797945_0_0_1"/>
<comment type="caution">
    <text evidence="3">The sequence shown here is derived from an EMBL/GenBank/DDBJ whole genome shotgun (WGS) entry which is preliminary data.</text>
</comment>
<evidence type="ECO:0000313" key="3">
    <source>
        <dbReference type="EMBL" id="CCH44336.1"/>
    </source>
</evidence>
<dbReference type="GO" id="GO:0004318">
    <property type="term" value="F:enoyl-[acyl-carrier-protein] reductase (NADH) activity"/>
    <property type="evidence" value="ECO:0007669"/>
    <property type="project" value="InterPro"/>
</dbReference>
<dbReference type="PANTHER" id="PTHR10982">
    <property type="entry name" value="MALONYL COA-ACYL CARRIER PROTEIN TRANSACYLASE"/>
    <property type="match status" value="1"/>
</dbReference>
<dbReference type="eggNOG" id="ENOG502QQJX">
    <property type="taxonomic scope" value="Eukaryota"/>
</dbReference>
<dbReference type="PANTHER" id="PTHR10982:SF21">
    <property type="entry name" value="FATTY ACID SYNTHASE SUBUNIT BETA"/>
    <property type="match status" value="1"/>
</dbReference>
<dbReference type="STRING" id="1206466.K0KN01"/>
<organism evidence="3 4">
    <name type="scientific">Wickerhamomyces ciferrii (strain ATCC 14091 / BCRC 22168 / CBS 111 / JCM 3599 / NBRC 0793 / NRRL Y-1031 F-60-10)</name>
    <name type="common">Yeast</name>
    <name type="synonym">Pichia ciferrii</name>
    <dbReference type="NCBI Taxonomy" id="1206466"/>
    <lineage>
        <taxon>Eukaryota</taxon>
        <taxon>Fungi</taxon>
        <taxon>Dikarya</taxon>
        <taxon>Ascomycota</taxon>
        <taxon>Saccharomycotina</taxon>
        <taxon>Saccharomycetes</taxon>
        <taxon>Phaffomycetales</taxon>
        <taxon>Wickerhamomycetaceae</taxon>
        <taxon>Wickerhamomyces</taxon>
    </lineage>
</organism>
<dbReference type="GO" id="GO:0016740">
    <property type="term" value="F:transferase activity"/>
    <property type="evidence" value="ECO:0007669"/>
    <property type="project" value="UniProtKB-KW"/>
</dbReference>
<name>K0KN01_WICCF</name>
<dbReference type="InParanoid" id="K0KN01"/>
<dbReference type="InterPro" id="IPR013565">
    <property type="entry name" value="Fas1/AflB-like_central"/>
</dbReference>
<protein>
    <recommendedName>
        <fullName evidence="2">Fatty acid synthase beta subunit AflB /Fas1-like central domain-containing protein</fullName>
    </recommendedName>
</protein>
<keyword evidence="1" id="KW-0808">Transferase</keyword>
<dbReference type="EMBL" id="CAIF01000120">
    <property type="protein sequence ID" value="CCH44336.1"/>
    <property type="molecule type" value="Genomic_DNA"/>
</dbReference>
<dbReference type="Proteomes" id="UP000009328">
    <property type="component" value="Unassembled WGS sequence"/>
</dbReference>
<proteinExistence type="predicted"/>
<gene>
    <name evidence="3" type="ORF">BN7_3898</name>
</gene>
<evidence type="ECO:0000313" key="4">
    <source>
        <dbReference type="Proteomes" id="UP000009328"/>
    </source>
</evidence>
<dbReference type="InterPro" id="IPR050830">
    <property type="entry name" value="Fungal_FAS"/>
</dbReference>
<dbReference type="AlphaFoldDB" id="K0KN01"/>
<evidence type="ECO:0000259" key="2">
    <source>
        <dbReference type="Pfam" id="PF08354"/>
    </source>
</evidence>
<dbReference type="Pfam" id="PF08354">
    <property type="entry name" value="Fas1-AflB-like_hel"/>
    <property type="match status" value="1"/>
</dbReference>
<dbReference type="Gene3D" id="1.20.930.70">
    <property type="match status" value="1"/>
</dbReference>
<accession>K0KN01</accession>
<keyword evidence="4" id="KW-1185">Reference proteome</keyword>